<dbReference type="Proteomes" id="UP000094622">
    <property type="component" value="Unassembled WGS sequence"/>
</dbReference>
<feature type="domain" description="CHAD" evidence="3">
    <location>
        <begin position="282"/>
        <end position="556"/>
    </location>
</feature>
<feature type="compositionally biased region" description="Basic residues" evidence="1">
    <location>
        <begin position="606"/>
        <end position="630"/>
    </location>
</feature>
<dbReference type="SUPFAM" id="SSF55154">
    <property type="entry name" value="CYTH-like phosphatases"/>
    <property type="match status" value="1"/>
</dbReference>
<feature type="domain" description="CYTH" evidence="2">
    <location>
        <begin position="61"/>
        <end position="262"/>
    </location>
</feature>
<proteinExistence type="predicted"/>
<evidence type="ECO:0000259" key="3">
    <source>
        <dbReference type="PROSITE" id="PS51708"/>
    </source>
</evidence>
<dbReference type="Gene3D" id="2.40.320.10">
    <property type="entry name" value="Hypothetical Protein Pfu-838710-001"/>
    <property type="match status" value="1"/>
</dbReference>
<name>A0A1E3H0T8_9HYPH</name>
<protein>
    <submittedName>
        <fullName evidence="4">CHAD domain protein</fullName>
    </submittedName>
</protein>
<dbReference type="InterPro" id="IPR023577">
    <property type="entry name" value="CYTH_domain"/>
</dbReference>
<dbReference type="Gene3D" id="1.40.20.10">
    <property type="entry name" value="CHAD domain"/>
    <property type="match status" value="1"/>
</dbReference>
<dbReference type="InterPro" id="IPR038186">
    <property type="entry name" value="CHAD_dom_sf"/>
</dbReference>
<dbReference type="Pfam" id="PF01928">
    <property type="entry name" value="CYTH"/>
    <property type="match status" value="1"/>
</dbReference>
<dbReference type="Pfam" id="PF05235">
    <property type="entry name" value="CHAD"/>
    <property type="match status" value="1"/>
</dbReference>
<dbReference type="PROSITE" id="PS51708">
    <property type="entry name" value="CHAD"/>
    <property type="match status" value="1"/>
</dbReference>
<comment type="caution">
    <text evidence="4">The sequence shown here is derived from an EMBL/GenBank/DDBJ whole genome shotgun (WGS) entry which is preliminary data.</text>
</comment>
<dbReference type="InterPro" id="IPR039013">
    <property type="entry name" value="YgiF"/>
</dbReference>
<accession>A0A1E3H0T8</accession>
<dbReference type="SMART" id="SM01118">
    <property type="entry name" value="CYTH"/>
    <property type="match status" value="1"/>
</dbReference>
<dbReference type="GO" id="GO:0046872">
    <property type="term" value="F:metal ion binding"/>
    <property type="evidence" value="ECO:0007669"/>
    <property type="project" value="TreeGrafter"/>
</dbReference>
<dbReference type="InterPro" id="IPR033469">
    <property type="entry name" value="CYTH-like_dom_sf"/>
</dbReference>
<dbReference type="InterPro" id="IPR007899">
    <property type="entry name" value="CHAD_dom"/>
</dbReference>
<keyword evidence="5" id="KW-1185">Reference proteome</keyword>
<feature type="region of interest" description="Disordered" evidence="1">
    <location>
        <begin position="553"/>
        <end position="630"/>
    </location>
</feature>
<dbReference type="AlphaFoldDB" id="A0A1E3H0T8"/>
<dbReference type="GO" id="GO:0050355">
    <property type="term" value="F:inorganic triphosphate phosphatase activity"/>
    <property type="evidence" value="ECO:0007669"/>
    <property type="project" value="InterPro"/>
</dbReference>
<evidence type="ECO:0000313" key="4">
    <source>
        <dbReference type="EMBL" id="ODN69929.1"/>
    </source>
</evidence>
<reference evidence="4 5" key="1">
    <citation type="submission" date="2016-07" db="EMBL/GenBank/DDBJ databases">
        <title>Draft Genome Sequence of Methylobrevis pamukkalensis PK2.</title>
        <authorList>
            <person name="Vasilenko O.V."/>
            <person name="Doronina N.V."/>
            <person name="Shmareva M.N."/>
            <person name="Tarlachkov S.V."/>
            <person name="Mustakhimov I."/>
            <person name="Trotsenko Y.A."/>
        </authorList>
    </citation>
    <scope>NUCLEOTIDE SEQUENCE [LARGE SCALE GENOMIC DNA]</scope>
    <source>
        <strain evidence="4 5">PK2</strain>
    </source>
</reference>
<evidence type="ECO:0000259" key="2">
    <source>
        <dbReference type="PROSITE" id="PS51707"/>
    </source>
</evidence>
<dbReference type="PANTHER" id="PTHR39569">
    <property type="entry name" value="INORGANIC TRIPHOSPHATASE"/>
    <property type="match status" value="1"/>
</dbReference>
<dbReference type="EMBL" id="MCRJ01000068">
    <property type="protein sequence ID" value="ODN69929.1"/>
    <property type="molecule type" value="Genomic_DNA"/>
</dbReference>
<evidence type="ECO:0000313" key="5">
    <source>
        <dbReference type="Proteomes" id="UP000094622"/>
    </source>
</evidence>
<dbReference type="SMART" id="SM00880">
    <property type="entry name" value="CHAD"/>
    <property type="match status" value="1"/>
</dbReference>
<dbReference type="PANTHER" id="PTHR39569:SF1">
    <property type="entry name" value="INORGANIC TRIPHOSPHATASE"/>
    <property type="match status" value="1"/>
</dbReference>
<dbReference type="PROSITE" id="PS51707">
    <property type="entry name" value="CYTH"/>
    <property type="match status" value="1"/>
</dbReference>
<gene>
    <name evidence="4" type="ORF">A6302_02755</name>
</gene>
<sequence length="630" mass="69741">MDGPMARRRARRYFVKSGERRRRGFVAPSRRLYCCVARSRMAPMCPGNGLLQPKKNNMSDVIETELKFEIDAAALDRLAAHPLIAGADSRREQQLTAIYFDTASAALRQAGISLRLRSGEADGLRQTVKFGASPTAGLAARSEHTVEVPDGTATPLLDAFPEEVAARLREAAGGLAITRQFTIRVRRRVADVVTATGDVVEVALDDGKVTASRRTLAFREAEFELKSGDRTALFMLARETLPGLSVRLSNGSKSDIGFRLKAGTAGLLREPLHAEEPILDKDMSTEQALHLCLTSCLVQIAGNMAACQDSDASEGPHQLRVGLRRLRSVLTVFGPVIGGSFVDRIDAEAKWLAGSVGELRDLDVLAEEIVGPLKDRTDIAPMLDALGRIRERTRAAVRNDITSARATAFLIDLMRFTECRGWLSSTDFAQSERLVAPIDDFADSALSRRWKKVRKIEKTIDTLTAEERHDLRKAYKKVRYTLDFFAPLFAGKAMKADMKKTKRMQTLLGYLNDVVMTEKLVGLLEAEEDATLGPDARAAGRLALGFVLGWHEPTPKGPGPRCGRSSPRIEAAGIRTGHVTRSRAGRRGSAAHACRRRRASSAPARRWSRRGRRRRRRRYARRARRGRRDR</sequence>
<organism evidence="4 5">
    <name type="scientific">Methylobrevis pamukkalensis</name>
    <dbReference type="NCBI Taxonomy" id="1439726"/>
    <lineage>
        <taxon>Bacteria</taxon>
        <taxon>Pseudomonadati</taxon>
        <taxon>Pseudomonadota</taxon>
        <taxon>Alphaproteobacteria</taxon>
        <taxon>Hyphomicrobiales</taxon>
        <taxon>Pleomorphomonadaceae</taxon>
        <taxon>Methylobrevis</taxon>
    </lineage>
</organism>
<evidence type="ECO:0000256" key="1">
    <source>
        <dbReference type="SAM" id="MobiDB-lite"/>
    </source>
</evidence>